<dbReference type="GO" id="GO:0030488">
    <property type="term" value="P:tRNA methylation"/>
    <property type="evidence" value="ECO:0007669"/>
    <property type="project" value="TreeGrafter"/>
</dbReference>
<dbReference type="PANTHER" id="PTHR14911:SF13">
    <property type="entry name" value="TRNA (GUANINE(6)-N2)-METHYLTRANSFERASE THUMP3"/>
    <property type="match status" value="1"/>
</dbReference>
<dbReference type="Proteomes" id="UP000295124">
    <property type="component" value="Unassembled WGS sequence"/>
</dbReference>
<dbReference type="EMBL" id="SMKX01000008">
    <property type="protein sequence ID" value="TDD62157.1"/>
    <property type="molecule type" value="Genomic_DNA"/>
</dbReference>
<reference evidence="4 5" key="1">
    <citation type="submission" date="2019-03" db="EMBL/GenBank/DDBJ databases">
        <title>Draft genome sequences of novel Actinobacteria.</title>
        <authorList>
            <person name="Sahin N."/>
            <person name="Ay H."/>
            <person name="Saygin H."/>
        </authorList>
    </citation>
    <scope>NUCLEOTIDE SEQUENCE [LARGE SCALE GENOMIC DNA]</scope>
    <source>
        <strain evidence="4 5">JCM 13523</strain>
    </source>
</reference>
<dbReference type="PANTHER" id="PTHR14911">
    <property type="entry name" value="THUMP DOMAIN-CONTAINING"/>
    <property type="match status" value="1"/>
</dbReference>
<dbReference type="RefSeq" id="WP_132165683.1">
    <property type="nucleotide sequence ID" value="NZ_SMKX01000008.1"/>
</dbReference>
<dbReference type="GO" id="GO:0003677">
    <property type="term" value="F:DNA binding"/>
    <property type="evidence" value="ECO:0007669"/>
    <property type="project" value="InterPro"/>
</dbReference>
<evidence type="ECO:0000259" key="3">
    <source>
        <dbReference type="Pfam" id="PF01170"/>
    </source>
</evidence>
<dbReference type="SUPFAM" id="SSF53335">
    <property type="entry name" value="S-adenosyl-L-methionine-dependent methyltransferases"/>
    <property type="match status" value="1"/>
</dbReference>
<protein>
    <submittedName>
        <fullName evidence="4">Methyltransferase domain-containing protein</fullName>
    </submittedName>
</protein>
<evidence type="ECO:0000313" key="4">
    <source>
        <dbReference type="EMBL" id="TDD62157.1"/>
    </source>
</evidence>
<dbReference type="InterPro" id="IPR001091">
    <property type="entry name" value="RM_Methyltransferase"/>
</dbReference>
<evidence type="ECO:0000256" key="2">
    <source>
        <dbReference type="ARBA" id="ARBA00022679"/>
    </source>
</evidence>
<dbReference type="GO" id="GO:0008170">
    <property type="term" value="F:N-methyltransferase activity"/>
    <property type="evidence" value="ECO:0007669"/>
    <property type="project" value="InterPro"/>
</dbReference>
<keyword evidence="2 4" id="KW-0808">Transferase</keyword>
<dbReference type="Pfam" id="PF01170">
    <property type="entry name" value="UPF0020"/>
    <property type="match status" value="1"/>
</dbReference>
<keyword evidence="5" id="KW-1185">Reference proteome</keyword>
<dbReference type="OrthoDB" id="1637728at2"/>
<proteinExistence type="predicted"/>
<dbReference type="InterPro" id="IPR029063">
    <property type="entry name" value="SAM-dependent_MTases_sf"/>
</dbReference>
<dbReference type="Gene3D" id="3.40.50.150">
    <property type="entry name" value="Vaccinia Virus protein VP39"/>
    <property type="match status" value="1"/>
</dbReference>
<dbReference type="AlphaFoldDB" id="A0A4V2YQJ0"/>
<dbReference type="GO" id="GO:0016423">
    <property type="term" value="F:tRNA (guanine) methyltransferase activity"/>
    <property type="evidence" value="ECO:0007669"/>
    <property type="project" value="TreeGrafter"/>
</dbReference>
<keyword evidence="1 4" id="KW-0489">Methyltransferase</keyword>
<dbReference type="InterPro" id="IPR000241">
    <property type="entry name" value="RlmKL-like_Mtase"/>
</dbReference>
<organism evidence="4 5">
    <name type="scientific">Kribbella antibiotica</name>
    <dbReference type="NCBI Taxonomy" id="190195"/>
    <lineage>
        <taxon>Bacteria</taxon>
        <taxon>Bacillati</taxon>
        <taxon>Actinomycetota</taxon>
        <taxon>Actinomycetes</taxon>
        <taxon>Propionibacteriales</taxon>
        <taxon>Kribbellaceae</taxon>
        <taxon>Kribbella</taxon>
    </lineage>
</organism>
<comment type="caution">
    <text evidence="4">The sequence shown here is derived from an EMBL/GenBank/DDBJ whole genome shotgun (WGS) entry which is preliminary data.</text>
</comment>
<feature type="domain" description="Ribosomal RNA large subunit methyltransferase K/L-like methyltransferase" evidence="3">
    <location>
        <begin position="140"/>
        <end position="284"/>
    </location>
</feature>
<name>A0A4V2YQJ0_9ACTN</name>
<sequence length="303" mass="33005">MQLNLRCVEGAVDLLAAELGQFVIRSNRSSVDCCVSDLQEIAGCRLYSSAAIPLPGSPGDETFLEPLQHLEPVAFRVGADSATVRRELVSAVERMGWRNDPRDWAINLTESPAGWVAEVGELHWVRRFGRLERLPWATSPVVAEVLVRLAKIRAGQVVLDPFCGSGTVLVAARAQQVDVRVVGADQSAGSIELARRNLGDGCLRVGFAEELKHADGSVDRVVANLPFGKRVGSHQDNLRLYPAAVGEIARVLTKDGRAVLMTEDKRLLRTAVAGTQGLKIVKERLLRFNGATPTVFVLMPTRR</sequence>
<dbReference type="CDD" id="cd02440">
    <property type="entry name" value="AdoMet_MTases"/>
    <property type="match status" value="1"/>
</dbReference>
<gene>
    <name evidence="4" type="ORF">E1263_04575</name>
</gene>
<dbReference type="PRINTS" id="PR00508">
    <property type="entry name" value="S21N4MTFRASE"/>
</dbReference>
<evidence type="ECO:0000256" key="1">
    <source>
        <dbReference type="ARBA" id="ARBA00022603"/>
    </source>
</evidence>
<accession>A0A4V2YQJ0</accession>
<evidence type="ECO:0000313" key="5">
    <source>
        <dbReference type="Proteomes" id="UP000295124"/>
    </source>
</evidence>